<sequence>MSQYTHYSEITPEIAEVIGKLPPYASNGDFKADRDAAHAMMQASLDAQKEFLPPDSAYLVKDHFLSVEGGEILLRSVTPTPQEGEQDTFPLLVWYHGGGWAVGDAIFDDYYLRGLSVELRVSILNVNYRLAPENPFPVGHNDCFSALKWAAENALLLKASLEKGFIVAGQSAGGNLAGSVALRAAEDPLFERMAVPEKYQSQLLSLEQNKDAPVVSKKAMELVRGWLCAPPDDPVFSILLHPAHAKAPPTYIQVCGLDPLRDEGILYAKVIEEAGVRVKFDVYKGLPHAGHTMFPQLKVSKKFESDFRAHLLSLCPGPKQ</sequence>
<dbReference type="SUPFAM" id="SSF53474">
    <property type="entry name" value="alpha/beta-Hydrolases"/>
    <property type="match status" value="1"/>
</dbReference>
<dbReference type="AlphaFoldDB" id="A0AAD5V7V5"/>
<dbReference type="PANTHER" id="PTHR48081">
    <property type="entry name" value="AB HYDROLASE SUPERFAMILY PROTEIN C4A8.06C"/>
    <property type="match status" value="1"/>
</dbReference>
<evidence type="ECO:0000259" key="2">
    <source>
        <dbReference type="Pfam" id="PF07859"/>
    </source>
</evidence>
<organism evidence="3 4">
    <name type="scientific">Meripilus lineatus</name>
    <dbReference type="NCBI Taxonomy" id="2056292"/>
    <lineage>
        <taxon>Eukaryota</taxon>
        <taxon>Fungi</taxon>
        <taxon>Dikarya</taxon>
        <taxon>Basidiomycota</taxon>
        <taxon>Agaricomycotina</taxon>
        <taxon>Agaricomycetes</taxon>
        <taxon>Polyporales</taxon>
        <taxon>Meripilaceae</taxon>
        <taxon>Meripilus</taxon>
    </lineage>
</organism>
<feature type="domain" description="Alpha/beta hydrolase fold-3" evidence="2">
    <location>
        <begin position="92"/>
        <end position="290"/>
    </location>
</feature>
<accession>A0AAD5V7V5</accession>
<evidence type="ECO:0000256" key="1">
    <source>
        <dbReference type="ARBA" id="ARBA00022801"/>
    </source>
</evidence>
<dbReference type="GO" id="GO:0016787">
    <property type="term" value="F:hydrolase activity"/>
    <property type="evidence" value="ECO:0007669"/>
    <property type="project" value="UniProtKB-KW"/>
</dbReference>
<keyword evidence="1" id="KW-0378">Hydrolase</keyword>
<dbReference type="PANTHER" id="PTHR48081:SF8">
    <property type="entry name" value="ALPHA_BETA HYDROLASE FOLD-3 DOMAIN-CONTAINING PROTEIN-RELATED"/>
    <property type="match status" value="1"/>
</dbReference>
<name>A0AAD5V7V5_9APHY</name>
<proteinExistence type="predicted"/>
<dbReference type="InterPro" id="IPR050300">
    <property type="entry name" value="GDXG_lipolytic_enzyme"/>
</dbReference>
<dbReference type="Gene3D" id="3.40.50.1820">
    <property type="entry name" value="alpha/beta hydrolase"/>
    <property type="match status" value="1"/>
</dbReference>
<dbReference type="Pfam" id="PF07859">
    <property type="entry name" value="Abhydrolase_3"/>
    <property type="match status" value="1"/>
</dbReference>
<protein>
    <recommendedName>
        <fullName evidence="2">Alpha/beta hydrolase fold-3 domain-containing protein</fullName>
    </recommendedName>
</protein>
<gene>
    <name evidence="3" type="ORF">NLI96_g4021</name>
</gene>
<evidence type="ECO:0000313" key="3">
    <source>
        <dbReference type="EMBL" id="KAJ3486744.1"/>
    </source>
</evidence>
<dbReference type="Proteomes" id="UP001212997">
    <property type="component" value="Unassembled WGS sequence"/>
</dbReference>
<reference evidence="3" key="1">
    <citation type="submission" date="2022-07" db="EMBL/GenBank/DDBJ databases">
        <title>Genome Sequence of Physisporinus lineatus.</title>
        <authorList>
            <person name="Buettner E."/>
        </authorList>
    </citation>
    <scope>NUCLEOTIDE SEQUENCE</scope>
    <source>
        <strain evidence="3">VT162</strain>
    </source>
</reference>
<dbReference type="InterPro" id="IPR013094">
    <property type="entry name" value="AB_hydrolase_3"/>
</dbReference>
<keyword evidence="4" id="KW-1185">Reference proteome</keyword>
<dbReference type="EMBL" id="JANAWD010000112">
    <property type="protein sequence ID" value="KAJ3486744.1"/>
    <property type="molecule type" value="Genomic_DNA"/>
</dbReference>
<evidence type="ECO:0000313" key="4">
    <source>
        <dbReference type="Proteomes" id="UP001212997"/>
    </source>
</evidence>
<comment type="caution">
    <text evidence="3">The sequence shown here is derived from an EMBL/GenBank/DDBJ whole genome shotgun (WGS) entry which is preliminary data.</text>
</comment>
<dbReference type="InterPro" id="IPR029058">
    <property type="entry name" value="AB_hydrolase_fold"/>
</dbReference>